<dbReference type="EMBL" id="KQ459597">
    <property type="protein sequence ID" value="KPI95089.1"/>
    <property type="molecule type" value="Genomic_DNA"/>
</dbReference>
<dbReference type="Proteomes" id="UP000053268">
    <property type="component" value="Unassembled WGS sequence"/>
</dbReference>
<dbReference type="STRING" id="66420.A0A194PQS0"/>
<dbReference type="AlphaFoldDB" id="A0A194PQS0"/>
<keyword evidence="2" id="KW-1185">Reference proteome</keyword>
<evidence type="ECO:0000313" key="2">
    <source>
        <dbReference type="Proteomes" id="UP000053268"/>
    </source>
</evidence>
<sequence>MSDLRHFEDKTDCFFHFISKSYRVVTELELGTQCVVEMEGQQTVLQYPQSHDKERTLTSILFKESRPCYRGYIEVIPGQAELRISLEKDSLASPNDGQKGSMVV</sequence>
<name>A0A194PQS0_PAPXU</name>
<gene>
    <name evidence="1" type="ORF">RR46_12093</name>
</gene>
<protein>
    <submittedName>
        <fullName evidence="1">Uncharacterized protein</fullName>
    </submittedName>
</protein>
<proteinExistence type="predicted"/>
<accession>A0A194PQS0</accession>
<reference evidence="1 2" key="1">
    <citation type="journal article" date="2015" name="Nat. Commun.">
        <title>Outbred genome sequencing and CRISPR/Cas9 gene editing in butterflies.</title>
        <authorList>
            <person name="Li X."/>
            <person name="Fan D."/>
            <person name="Zhang W."/>
            <person name="Liu G."/>
            <person name="Zhang L."/>
            <person name="Zhao L."/>
            <person name="Fang X."/>
            <person name="Chen L."/>
            <person name="Dong Y."/>
            <person name="Chen Y."/>
            <person name="Ding Y."/>
            <person name="Zhao R."/>
            <person name="Feng M."/>
            <person name="Zhu Y."/>
            <person name="Feng Y."/>
            <person name="Jiang X."/>
            <person name="Zhu D."/>
            <person name="Xiang H."/>
            <person name="Feng X."/>
            <person name="Li S."/>
            <person name="Wang J."/>
            <person name="Zhang G."/>
            <person name="Kronforst M.R."/>
            <person name="Wang W."/>
        </authorList>
    </citation>
    <scope>NUCLEOTIDE SEQUENCE [LARGE SCALE GENOMIC DNA]</scope>
    <source>
        <strain evidence="1">Ya'a_city_454_Px</strain>
        <tissue evidence="1">Whole body</tissue>
    </source>
</reference>
<evidence type="ECO:0000313" key="1">
    <source>
        <dbReference type="EMBL" id="KPI95089.1"/>
    </source>
</evidence>
<organism evidence="1 2">
    <name type="scientific">Papilio xuthus</name>
    <name type="common">Asian swallowtail butterfly</name>
    <dbReference type="NCBI Taxonomy" id="66420"/>
    <lineage>
        <taxon>Eukaryota</taxon>
        <taxon>Metazoa</taxon>
        <taxon>Ecdysozoa</taxon>
        <taxon>Arthropoda</taxon>
        <taxon>Hexapoda</taxon>
        <taxon>Insecta</taxon>
        <taxon>Pterygota</taxon>
        <taxon>Neoptera</taxon>
        <taxon>Endopterygota</taxon>
        <taxon>Lepidoptera</taxon>
        <taxon>Glossata</taxon>
        <taxon>Ditrysia</taxon>
        <taxon>Papilionoidea</taxon>
        <taxon>Papilionidae</taxon>
        <taxon>Papilioninae</taxon>
        <taxon>Papilio</taxon>
    </lineage>
</organism>